<dbReference type="Gene3D" id="3.30.457.10">
    <property type="entry name" value="Copper amine oxidase-like, N-terminal domain"/>
    <property type="match status" value="1"/>
</dbReference>
<dbReference type="EMBL" id="CP003273">
    <property type="protein sequence ID" value="AGL03311.1"/>
    <property type="molecule type" value="Genomic_DNA"/>
</dbReference>
<organism evidence="3 4">
    <name type="scientific">Desulfoscipio gibsoniae DSM 7213</name>
    <dbReference type="NCBI Taxonomy" id="767817"/>
    <lineage>
        <taxon>Bacteria</taxon>
        <taxon>Bacillati</taxon>
        <taxon>Bacillota</taxon>
        <taxon>Clostridia</taxon>
        <taxon>Eubacteriales</taxon>
        <taxon>Desulfallaceae</taxon>
        <taxon>Desulfoscipio</taxon>
    </lineage>
</organism>
<dbReference type="Proteomes" id="UP000013520">
    <property type="component" value="Chromosome"/>
</dbReference>
<evidence type="ECO:0000256" key="1">
    <source>
        <dbReference type="SAM" id="SignalP"/>
    </source>
</evidence>
<reference evidence="3 4" key="1">
    <citation type="submission" date="2012-01" db="EMBL/GenBank/DDBJ databases">
        <title>Complete sequence of Desulfotomaculum gibsoniae DSM 7213.</title>
        <authorList>
            <consortium name="US DOE Joint Genome Institute"/>
            <person name="Lucas S."/>
            <person name="Han J."/>
            <person name="Lapidus A."/>
            <person name="Cheng J.-F."/>
            <person name="Goodwin L."/>
            <person name="Pitluck S."/>
            <person name="Peters L."/>
            <person name="Ovchinnikova G."/>
            <person name="Teshima H."/>
            <person name="Detter J.C."/>
            <person name="Han C."/>
            <person name="Tapia R."/>
            <person name="Land M."/>
            <person name="Hauser L."/>
            <person name="Kyrpides N."/>
            <person name="Ivanova N."/>
            <person name="Pagani I."/>
            <person name="Parshina S."/>
            <person name="Plugge C."/>
            <person name="Muyzer G."/>
            <person name="Kuever J."/>
            <person name="Ivanova A."/>
            <person name="Nazina T."/>
            <person name="Klenk H.-P."/>
            <person name="Brambilla E."/>
            <person name="Spring S."/>
            <person name="Stams A.F."/>
            <person name="Woyke T."/>
        </authorList>
    </citation>
    <scope>NUCLEOTIDE SEQUENCE [LARGE SCALE GENOMIC DNA]</scope>
    <source>
        <strain evidence="3 4">DSM 7213</strain>
    </source>
</reference>
<evidence type="ECO:0000313" key="4">
    <source>
        <dbReference type="Proteomes" id="UP000013520"/>
    </source>
</evidence>
<keyword evidence="4" id="KW-1185">Reference proteome</keyword>
<dbReference type="RefSeq" id="WP_006523782.1">
    <property type="nucleotide sequence ID" value="NC_021184.1"/>
</dbReference>
<dbReference type="KEGG" id="dgi:Desgi_4037"/>
<feature type="signal peptide" evidence="1">
    <location>
        <begin position="1"/>
        <end position="24"/>
    </location>
</feature>
<protein>
    <submittedName>
        <fullName evidence="3">Copper amine oxidase family protein</fullName>
    </submittedName>
</protein>
<accession>R4KUL3</accession>
<dbReference type="InterPro" id="IPR036582">
    <property type="entry name" value="Mao_N_sf"/>
</dbReference>
<dbReference type="eggNOG" id="COG0103">
    <property type="taxonomic scope" value="Bacteria"/>
</dbReference>
<dbReference type="STRING" id="767817.Desgi_4037"/>
<sequence length="137" mass="15522">MKKIFITALLSIILILTTFSTALALEEQSIKFHIDGYERPEITAQIVNQTTFVPLRIINNQFSHLQTAWDNNKIVSVTNSKTNEVLKFSLESNIAYKGGKQISLSTPARIINGVTYVPLRFISETMGLFVHWDSMMD</sequence>
<name>R4KUL3_9FIRM</name>
<keyword evidence="1" id="KW-0732">Signal</keyword>
<dbReference type="Pfam" id="PF07833">
    <property type="entry name" value="Cu_amine_oxidN1"/>
    <property type="match status" value="1"/>
</dbReference>
<dbReference type="OrthoDB" id="268113at2"/>
<gene>
    <name evidence="3" type="ORF">Desgi_4037</name>
</gene>
<feature type="chain" id="PRO_5004367980" evidence="1">
    <location>
        <begin position="25"/>
        <end position="137"/>
    </location>
</feature>
<evidence type="ECO:0000313" key="3">
    <source>
        <dbReference type="EMBL" id="AGL03311.1"/>
    </source>
</evidence>
<evidence type="ECO:0000259" key="2">
    <source>
        <dbReference type="Pfam" id="PF07833"/>
    </source>
</evidence>
<dbReference type="HOGENOM" id="CLU_1861953_0_0_9"/>
<dbReference type="AlphaFoldDB" id="R4KUL3"/>
<feature type="domain" description="Copper amine oxidase-like N-terminal" evidence="2">
    <location>
        <begin position="41"/>
        <end position="134"/>
    </location>
</feature>
<dbReference type="InterPro" id="IPR012854">
    <property type="entry name" value="Cu_amine_oxidase-like_N"/>
</dbReference>
<dbReference type="SUPFAM" id="SSF55383">
    <property type="entry name" value="Copper amine oxidase, domain N"/>
    <property type="match status" value="1"/>
</dbReference>
<proteinExistence type="predicted"/>